<accession>A0A2N9EY45</accession>
<gene>
    <name evidence="2" type="ORF">FSB_LOCUS11539</name>
</gene>
<feature type="transmembrane region" description="Helical" evidence="1">
    <location>
        <begin position="83"/>
        <end position="103"/>
    </location>
</feature>
<evidence type="ECO:0000256" key="1">
    <source>
        <dbReference type="SAM" id="Phobius"/>
    </source>
</evidence>
<name>A0A2N9EY45_FAGSY</name>
<reference evidence="2" key="1">
    <citation type="submission" date="2018-02" db="EMBL/GenBank/DDBJ databases">
        <authorList>
            <person name="Cohen D.B."/>
            <person name="Kent A.D."/>
        </authorList>
    </citation>
    <scope>NUCLEOTIDE SEQUENCE</scope>
</reference>
<keyword evidence="1" id="KW-0472">Membrane</keyword>
<evidence type="ECO:0000313" key="2">
    <source>
        <dbReference type="EMBL" id="SPC83657.1"/>
    </source>
</evidence>
<organism evidence="2">
    <name type="scientific">Fagus sylvatica</name>
    <name type="common">Beechnut</name>
    <dbReference type="NCBI Taxonomy" id="28930"/>
    <lineage>
        <taxon>Eukaryota</taxon>
        <taxon>Viridiplantae</taxon>
        <taxon>Streptophyta</taxon>
        <taxon>Embryophyta</taxon>
        <taxon>Tracheophyta</taxon>
        <taxon>Spermatophyta</taxon>
        <taxon>Magnoliopsida</taxon>
        <taxon>eudicotyledons</taxon>
        <taxon>Gunneridae</taxon>
        <taxon>Pentapetalae</taxon>
        <taxon>rosids</taxon>
        <taxon>fabids</taxon>
        <taxon>Fagales</taxon>
        <taxon>Fagaceae</taxon>
        <taxon>Fagus</taxon>
    </lineage>
</organism>
<proteinExistence type="predicted"/>
<sequence>MGVIDLCRYGLVVAGVGVVDLCHCGLVVAGVDVVDLCCGGFGGCFELPVWVWLICVAVVWWLPAWVWLICVVVVWWLPAWMWLGLWLICVTVVASVGVGDVCFGWDIKAPGHPGLHGLP</sequence>
<feature type="transmembrane region" description="Helical" evidence="1">
    <location>
        <begin position="49"/>
        <end position="77"/>
    </location>
</feature>
<protein>
    <recommendedName>
        <fullName evidence="3">Transmembrane protein</fullName>
    </recommendedName>
</protein>
<evidence type="ECO:0008006" key="3">
    <source>
        <dbReference type="Google" id="ProtNLM"/>
    </source>
</evidence>
<dbReference type="EMBL" id="OIVN01000662">
    <property type="protein sequence ID" value="SPC83657.1"/>
    <property type="molecule type" value="Genomic_DNA"/>
</dbReference>
<dbReference type="AlphaFoldDB" id="A0A2N9EY45"/>
<keyword evidence="1" id="KW-0812">Transmembrane</keyword>
<keyword evidence="1" id="KW-1133">Transmembrane helix</keyword>